<gene>
    <name evidence="2" type="ORF">BCR35DRAFT_300227</name>
</gene>
<dbReference type="InParanoid" id="A0A1Y2FZW8"/>
<organism evidence="2 3">
    <name type="scientific">Leucosporidium creatinivorum</name>
    <dbReference type="NCBI Taxonomy" id="106004"/>
    <lineage>
        <taxon>Eukaryota</taxon>
        <taxon>Fungi</taxon>
        <taxon>Dikarya</taxon>
        <taxon>Basidiomycota</taxon>
        <taxon>Pucciniomycotina</taxon>
        <taxon>Microbotryomycetes</taxon>
        <taxon>Leucosporidiales</taxon>
        <taxon>Leucosporidium</taxon>
    </lineage>
</organism>
<evidence type="ECO:0000313" key="3">
    <source>
        <dbReference type="Proteomes" id="UP000193467"/>
    </source>
</evidence>
<evidence type="ECO:0000313" key="2">
    <source>
        <dbReference type="EMBL" id="ORY89763.1"/>
    </source>
</evidence>
<reference evidence="2 3" key="1">
    <citation type="submission" date="2016-07" db="EMBL/GenBank/DDBJ databases">
        <title>Pervasive Adenine N6-methylation of Active Genes in Fungi.</title>
        <authorList>
            <consortium name="DOE Joint Genome Institute"/>
            <person name="Mondo S.J."/>
            <person name="Dannebaum R.O."/>
            <person name="Kuo R.C."/>
            <person name="Labutti K."/>
            <person name="Haridas S."/>
            <person name="Kuo A."/>
            <person name="Salamov A."/>
            <person name="Ahrendt S.R."/>
            <person name="Lipzen A."/>
            <person name="Sullivan W."/>
            <person name="Andreopoulos W.B."/>
            <person name="Clum A."/>
            <person name="Lindquist E."/>
            <person name="Daum C."/>
            <person name="Ramamoorthy G.K."/>
            <person name="Gryganskyi A."/>
            <person name="Culley D."/>
            <person name="Magnuson J.K."/>
            <person name="James T.Y."/>
            <person name="O'Malley M.A."/>
            <person name="Stajich J.E."/>
            <person name="Spatafora J.W."/>
            <person name="Visel A."/>
            <person name="Grigoriev I.V."/>
        </authorList>
    </citation>
    <scope>NUCLEOTIDE SEQUENCE [LARGE SCALE GENOMIC DNA]</scope>
    <source>
        <strain evidence="2 3">62-1032</strain>
    </source>
</reference>
<dbReference type="EMBL" id="MCGR01000005">
    <property type="protein sequence ID" value="ORY89763.1"/>
    <property type="molecule type" value="Genomic_DNA"/>
</dbReference>
<sequence>IPFEGLWLFVQQSLAIQAAVMASVGPLNARAAVHRPRSAPSCMNETGPNRSSSSESRKLIPMSIQ</sequence>
<evidence type="ECO:0000256" key="1">
    <source>
        <dbReference type="SAM" id="MobiDB-lite"/>
    </source>
</evidence>
<feature type="region of interest" description="Disordered" evidence="1">
    <location>
        <begin position="34"/>
        <end position="65"/>
    </location>
</feature>
<accession>A0A1Y2FZW8</accession>
<dbReference type="AlphaFoldDB" id="A0A1Y2FZW8"/>
<feature type="compositionally biased region" description="Polar residues" evidence="1">
    <location>
        <begin position="41"/>
        <end position="54"/>
    </location>
</feature>
<dbReference type="Proteomes" id="UP000193467">
    <property type="component" value="Unassembled WGS sequence"/>
</dbReference>
<name>A0A1Y2FZW8_9BASI</name>
<proteinExistence type="predicted"/>
<comment type="caution">
    <text evidence="2">The sequence shown here is derived from an EMBL/GenBank/DDBJ whole genome shotgun (WGS) entry which is preliminary data.</text>
</comment>
<keyword evidence="3" id="KW-1185">Reference proteome</keyword>
<feature type="non-terminal residue" evidence="2">
    <location>
        <position position="1"/>
    </location>
</feature>
<protein>
    <submittedName>
        <fullName evidence="2">Uncharacterized protein</fullName>
    </submittedName>
</protein>